<evidence type="ECO:0000256" key="4">
    <source>
        <dbReference type="SAM" id="MobiDB-lite"/>
    </source>
</evidence>
<dbReference type="PANTHER" id="PTHR45188">
    <property type="entry name" value="DNAJ PROTEIN P58IPK HOMOLOG"/>
    <property type="match status" value="1"/>
</dbReference>
<feature type="repeat" description="TPR" evidence="3">
    <location>
        <begin position="58"/>
        <end position="91"/>
    </location>
</feature>
<dbReference type="InParanoid" id="D7G291"/>
<dbReference type="PANTHER" id="PTHR45188:SF2">
    <property type="entry name" value="DNAJ HOMOLOG SUBFAMILY C MEMBER 7"/>
    <property type="match status" value="1"/>
</dbReference>
<dbReference type="Gene3D" id="1.10.287.110">
    <property type="entry name" value="DnaJ domain"/>
    <property type="match status" value="1"/>
</dbReference>
<dbReference type="Pfam" id="PF13432">
    <property type="entry name" value="TPR_16"/>
    <property type="match status" value="1"/>
</dbReference>
<dbReference type="SMART" id="SM00271">
    <property type="entry name" value="DnaJ"/>
    <property type="match status" value="1"/>
</dbReference>
<evidence type="ECO:0000256" key="2">
    <source>
        <dbReference type="ARBA" id="ARBA00022803"/>
    </source>
</evidence>
<dbReference type="Pfam" id="PF00226">
    <property type="entry name" value="DnaJ"/>
    <property type="match status" value="1"/>
</dbReference>
<dbReference type="InterPro" id="IPR011990">
    <property type="entry name" value="TPR-like_helical_dom_sf"/>
</dbReference>
<dbReference type="PROSITE" id="PS50005">
    <property type="entry name" value="TPR"/>
    <property type="match status" value="3"/>
</dbReference>
<dbReference type="PROSITE" id="PS50076">
    <property type="entry name" value="DNAJ_2"/>
    <property type="match status" value="1"/>
</dbReference>
<accession>D7G291</accession>
<keyword evidence="5" id="KW-0732">Signal</keyword>
<dbReference type="InterPro" id="IPR019734">
    <property type="entry name" value="TPR_rpt"/>
</dbReference>
<feature type="compositionally biased region" description="Basic residues" evidence="4">
    <location>
        <begin position="528"/>
        <end position="537"/>
    </location>
</feature>
<dbReference type="PRINTS" id="PR00625">
    <property type="entry name" value="JDOMAIN"/>
</dbReference>
<keyword evidence="1" id="KW-0677">Repeat</keyword>
<name>D7G291_ECTSI</name>
<feature type="region of interest" description="Disordered" evidence="4">
    <location>
        <begin position="501"/>
        <end position="537"/>
    </location>
</feature>
<dbReference type="OrthoDB" id="10250354at2759"/>
<feature type="signal peptide" evidence="5">
    <location>
        <begin position="1"/>
        <end position="32"/>
    </location>
</feature>
<organism evidence="7 8">
    <name type="scientific">Ectocarpus siliculosus</name>
    <name type="common">Brown alga</name>
    <name type="synonym">Conferva siliculosa</name>
    <dbReference type="NCBI Taxonomy" id="2880"/>
    <lineage>
        <taxon>Eukaryota</taxon>
        <taxon>Sar</taxon>
        <taxon>Stramenopiles</taxon>
        <taxon>Ochrophyta</taxon>
        <taxon>PX clade</taxon>
        <taxon>Phaeophyceae</taxon>
        <taxon>Ectocarpales</taxon>
        <taxon>Ectocarpaceae</taxon>
        <taxon>Ectocarpus</taxon>
    </lineage>
</organism>
<evidence type="ECO:0000313" key="8">
    <source>
        <dbReference type="Proteomes" id="UP000002630"/>
    </source>
</evidence>
<dbReference type="InterPro" id="IPR013105">
    <property type="entry name" value="TPR_2"/>
</dbReference>
<dbReference type="Pfam" id="PF13181">
    <property type="entry name" value="TPR_8"/>
    <property type="match status" value="1"/>
</dbReference>
<dbReference type="STRING" id="2880.D7G291"/>
<gene>
    <name evidence="7" type="ORF">Esi_0047_0067</name>
</gene>
<dbReference type="SUPFAM" id="SSF46565">
    <property type="entry name" value="Chaperone J-domain"/>
    <property type="match status" value="1"/>
</dbReference>
<evidence type="ECO:0000313" key="7">
    <source>
        <dbReference type="EMBL" id="CBJ48768.1"/>
    </source>
</evidence>
<feature type="repeat" description="TPR" evidence="3">
    <location>
        <begin position="92"/>
        <end position="125"/>
    </location>
</feature>
<feature type="repeat" description="TPR" evidence="3">
    <location>
        <begin position="251"/>
        <end position="284"/>
    </location>
</feature>
<reference evidence="7 8" key="1">
    <citation type="journal article" date="2010" name="Nature">
        <title>The Ectocarpus genome and the independent evolution of multicellularity in brown algae.</title>
        <authorList>
            <person name="Cock J.M."/>
            <person name="Sterck L."/>
            <person name="Rouze P."/>
            <person name="Scornet D."/>
            <person name="Allen A.E."/>
            <person name="Amoutzias G."/>
            <person name="Anthouard V."/>
            <person name="Artiguenave F."/>
            <person name="Aury J.M."/>
            <person name="Badger J.H."/>
            <person name="Beszteri B."/>
            <person name="Billiau K."/>
            <person name="Bonnet E."/>
            <person name="Bothwell J.H."/>
            <person name="Bowler C."/>
            <person name="Boyen C."/>
            <person name="Brownlee C."/>
            <person name="Carrano C.J."/>
            <person name="Charrier B."/>
            <person name="Cho G.Y."/>
            <person name="Coelho S.M."/>
            <person name="Collen J."/>
            <person name="Corre E."/>
            <person name="Da Silva C."/>
            <person name="Delage L."/>
            <person name="Delaroque N."/>
            <person name="Dittami S.M."/>
            <person name="Doulbeau S."/>
            <person name="Elias M."/>
            <person name="Farnham G."/>
            <person name="Gachon C.M."/>
            <person name="Gschloessl B."/>
            <person name="Heesch S."/>
            <person name="Jabbari K."/>
            <person name="Jubin C."/>
            <person name="Kawai H."/>
            <person name="Kimura K."/>
            <person name="Kloareg B."/>
            <person name="Kupper F.C."/>
            <person name="Lang D."/>
            <person name="Le Bail A."/>
            <person name="Leblanc C."/>
            <person name="Lerouge P."/>
            <person name="Lohr M."/>
            <person name="Lopez P.J."/>
            <person name="Martens C."/>
            <person name="Maumus F."/>
            <person name="Michel G."/>
            <person name="Miranda-Saavedra D."/>
            <person name="Morales J."/>
            <person name="Moreau H."/>
            <person name="Motomura T."/>
            <person name="Nagasato C."/>
            <person name="Napoli C.A."/>
            <person name="Nelson D.R."/>
            <person name="Nyvall-Collen P."/>
            <person name="Peters A.F."/>
            <person name="Pommier C."/>
            <person name="Potin P."/>
            <person name="Poulain J."/>
            <person name="Quesneville H."/>
            <person name="Read B."/>
            <person name="Rensing S.A."/>
            <person name="Ritter A."/>
            <person name="Rousvoal S."/>
            <person name="Samanta M."/>
            <person name="Samson G."/>
            <person name="Schroeder D.C."/>
            <person name="Segurens B."/>
            <person name="Strittmatter M."/>
            <person name="Tonon T."/>
            <person name="Tregear J.W."/>
            <person name="Valentin K."/>
            <person name="von Dassow P."/>
            <person name="Yamagishi T."/>
            <person name="Van de Peer Y."/>
            <person name="Wincker P."/>
        </authorList>
    </citation>
    <scope>NUCLEOTIDE SEQUENCE [LARGE SCALE GENOMIC DNA]</scope>
    <source>
        <strain evidence="8">Ec32 / CCAP1310/4</strain>
    </source>
</reference>
<dbReference type="Pfam" id="PF07719">
    <property type="entry name" value="TPR_2"/>
    <property type="match status" value="1"/>
</dbReference>
<evidence type="ECO:0000256" key="3">
    <source>
        <dbReference type="PROSITE-ProRule" id="PRU00339"/>
    </source>
</evidence>
<proteinExistence type="predicted"/>
<dbReference type="eggNOG" id="KOG0624">
    <property type="taxonomic scope" value="Eukaryota"/>
</dbReference>
<feature type="domain" description="J" evidence="6">
    <location>
        <begin position="431"/>
        <end position="499"/>
    </location>
</feature>
<keyword evidence="8" id="KW-1185">Reference proteome</keyword>
<dbReference type="AlphaFoldDB" id="D7G291"/>
<evidence type="ECO:0000256" key="1">
    <source>
        <dbReference type="ARBA" id="ARBA00022737"/>
    </source>
</evidence>
<dbReference type="Proteomes" id="UP000002630">
    <property type="component" value="Linkage Group LG19"/>
</dbReference>
<dbReference type="EMBL" id="FN648674">
    <property type="protein sequence ID" value="CBJ48768.1"/>
    <property type="molecule type" value="Genomic_DNA"/>
</dbReference>
<protein>
    <submittedName>
        <fullName evidence="7">Heat shock protein 40 like protein</fullName>
    </submittedName>
</protein>
<feature type="chain" id="PRO_5003095673" evidence="5">
    <location>
        <begin position="33"/>
        <end position="537"/>
    </location>
</feature>
<dbReference type="OMA" id="FSMQEAQ"/>
<dbReference type="InterPro" id="IPR036869">
    <property type="entry name" value="J_dom_sf"/>
</dbReference>
<dbReference type="CDD" id="cd06257">
    <property type="entry name" value="DnaJ"/>
    <property type="match status" value="1"/>
</dbReference>
<dbReference type="SMART" id="SM00028">
    <property type="entry name" value="TPR"/>
    <property type="match status" value="8"/>
</dbReference>
<evidence type="ECO:0000259" key="6">
    <source>
        <dbReference type="PROSITE" id="PS50076"/>
    </source>
</evidence>
<sequence>MKPGPPQRIVPSSLLLRVFNVLLLLSCSPVGSITAHGAVAGAKADDSGGAKEAAPPSASALRSGAELAISKGEHEKAIRLFSQVIELEPKNERNFYKRFRVFLSKRKYAEAIQDLSRALELKPKYKQALAQRAKLLRMMGHCEEAAKDYAALEVIDPKHADLETLYPLAITCAQRLAEGGAAEAQKNWEAAAEAYDAILDEQLDLVGAELLIRRARCHFALGRWLQAAADAGRAAKVAAEADDDKAARERAEALELRGRCYIQLGDYELAGNHFRQVLLDDPDNGPCREQHRRCRAVVKKVEAGAELLSSGDVAGATEAWRAATALEPDNPALLGPLLLRIASAHLGAKDWAETKRAAQECLNTHPDGEVGAQAEIVMGDVHQEAEEFQEAVNAYARAETKVKEIGMEVLDQARAKLKQANILLEQSKKKQYYKVLGVPRNADLAQIKKAYRDLAKIHHPDKVQGEEEKLKSEKIFQEVAEAYEVLGDEELRGKYDRGEEVFDNQGGGGGQRRGGQQFHFNHGGGRQHFQRTHVRFG</sequence>
<dbReference type="EMBL" id="FN649744">
    <property type="protein sequence ID" value="CBJ48768.1"/>
    <property type="molecule type" value="Genomic_DNA"/>
</dbReference>
<dbReference type="Pfam" id="PF13174">
    <property type="entry name" value="TPR_6"/>
    <property type="match status" value="1"/>
</dbReference>
<dbReference type="Gene3D" id="1.25.40.10">
    <property type="entry name" value="Tetratricopeptide repeat domain"/>
    <property type="match status" value="1"/>
</dbReference>
<keyword evidence="7" id="KW-0346">Stress response</keyword>
<keyword evidence="2 3" id="KW-0802">TPR repeat</keyword>
<evidence type="ECO:0000256" key="5">
    <source>
        <dbReference type="SAM" id="SignalP"/>
    </source>
</evidence>
<dbReference type="PROSITE" id="PS00636">
    <property type="entry name" value="DNAJ_1"/>
    <property type="match status" value="1"/>
</dbReference>
<dbReference type="SUPFAM" id="SSF48452">
    <property type="entry name" value="TPR-like"/>
    <property type="match status" value="3"/>
</dbReference>
<dbReference type="InterPro" id="IPR018253">
    <property type="entry name" value="DnaJ_domain_CS"/>
</dbReference>
<dbReference type="InterPro" id="IPR001623">
    <property type="entry name" value="DnaJ_domain"/>
</dbReference>